<evidence type="ECO:0000256" key="4">
    <source>
        <dbReference type="ARBA" id="ARBA00022801"/>
    </source>
</evidence>
<gene>
    <name evidence="9" type="ORF">LUZ61_011933</name>
</gene>
<dbReference type="GO" id="GO:0030203">
    <property type="term" value="P:glycosaminoglycan metabolic process"/>
    <property type="evidence" value="ECO:0007669"/>
    <property type="project" value="TreeGrafter"/>
</dbReference>
<reference evidence="9 10" key="1">
    <citation type="journal article" date="2022" name="Cell">
        <title>Repeat-based holocentromeres influence genome architecture and karyotype evolution.</title>
        <authorList>
            <person name="Hofstatter P.G."/>
            <person name="Thangavel G."/>
            <person name="Lux T."/>
            <person name="Neumann P."/>
            <person name="Vondrak T."/>
            <person name="Novak P."/>
            <person name="Zhang M."/>
            <person name="Costa L."/>
            <person name="Castellani M."/>
            <person name="Scott A."/>
            <person name="Toegelov H."/>
            <person name="Fuchs J."/>
            <person name="Mata-Sucre Y."/>
            <person name="Dias Y."/>
            <person name="Vanzela A.L.L."/>
            <person name="Huettel B."/>
            <person name="Almeida C.C.S."/>
            <person name="Simkova H."/>
            <person name="Souza G."/>
            <person name="Pedrosa-Harand A."/>
            <person name="Macas J."/>
            <person name="Mayer K.F.X."/>
            <person name="Houben A."/>
            <person name="Marques A."/>
        </authorList>
    </citation>
    <scope>NUCLEOTIDE SEQUENCE [LARGE SCALE GENOMIC DNA]</scope>
    <source>
        <strain evidence="9">RhyTen1mFocal</strain>
    </source>
</reference>
<feature type="domain" description="Beta-hexosaminidase eukaryotic type N-terminal" evidence="8">
    <location>
        <begin position="2"/>
        <end position="128"/>
    </location>
</feature>
<keyword evidence="10" id="KW-1185">Reference proteome</keyword>
<dbReference type="GO" id="GO:0004563">
    <property type="term" value="F:beta-N-acetylhexosaminidase activity"/>
    <property type="evidence" value="ECO:0007669"/>
    <property type="project" value="UniProtKB-EC"/>
</dbReference>
<dbReference type="Proteomes" id="UP001210211">
    <property type="component" value="Unassembled WGS sequence"/>
</dbReference>
<evidence type="ECO:0000256" key="1">
    <source>
        <dbReference type="ARBA" id="ARBA00001231"/>
    </source>
</evidence>
<evidence type="ECO:0000313" key="10">
    <source>
        <dbReference type="Proteomes" id="UP001210211"/>
    </source>
</evidence>
<dbReference type="EMBL" id="JAMRDG010000001">
    <property type="protein sequence ID" value="KAJ3708228.1"/>
    <property type="molecule type" value="Genomic_DNA"/>
</dbReference>
<dbReference type="InterPro" id="IPR015883">
    <property type="entry name" value="Glyco_hydro_20_cat"/>
</dbReference>
<protein>
    <recommendedName>
        <fullName evidence="3">beta-N-acetylhexosaminidase</fullName>
        <ecNumber evidence="3">3.2.1.52</ecNumber>
    </recommendedName>
</protein>
<organism evidence="9 10">
    <name type="scientific">Rhynchospora tenuis</name>
    <dbReference type="NCBI Taxonomy" id="198213"/>
    <lineage>
        <taxon>Eukaryota</taxon>
        <taxon>Viridiplantae</taxon>
        <taxon>Streptophyta</taxon>
        <taxon>Embryophyta</taxon>
        <taxon>Tracheophyta</taxon>
        <taxon>Spermatophyta</taxon>
        <taxon>Magnoliopsida</taxon>
        <taxon>Liliopsida</taxon>
        <taxon>Poales</taxon>
        <taxon>Cyperaceae</taxon>
        <taxon>Cyperoideae</taxon>
        <taxon>Rhynchosporeae</taxon>
        <taxon>Rhynchospora</taxon>
    </lineage>
</organism>
<evidence type="ECO:0000256" key="6">
    <source>
        <dbReference type="ARBA" id="ARBA00023295"/>
    </source>
</evidence>
<dbReference type="SUPFAM" id="SSF51445">
    <property type="entry name" value="(Trans)glycosidases"/>
    <property type="match status" value="1"/>
</dbReference>
<evidence type="ECO:0000313" key="9">
    <source>
        <dbReference type="EMBL" id="KAJ3708228.1"/>
    </source>
</evidence>
<comment type="catalytic activity">
    <reaction evidence="1">
        <text>Hydrolysis of terminal non-reducing N-acetyl-D-hexosamine residues in N-acetyl-beta-D-hexosaminides.</text>
        <dbReference type="EC" id="3.2.1.52"/>
    </reaction>
</comment>
<evidence type="ECO:0000259" key="7">
    <source>
        <dbReference type="Pfam" id="PF00728"/>
    </source>
</evidence>
<keyword evidence="5" id="KW-0325">Glycoprotein</keyword>
<sequence length="430" mass="48557">MPKSVSFGNRTLSLSRNFELRTYRSNYLDSSGILNEAFGRMIHLVKAGHTLKTDFPDSDIHDITLNTFNYKLASLPVLDGINIAIRSPNETLDFGIDESYYLYVPDTGSILFARIEAATVFGALHGLENVLHWHIVDDQSFPIEVPSYPKLWKGAYSNSERYTIEDAAEIVKYAEQRGVNVLAEIDVPGHTSSWGFGYPSLWPSNGCRNPLDVSNEFAFEVIDGILSDCWNTTPHIKDWLNDNNMTLSDGYRYFVLRAQNIALSHGYDIINWEETFNNFGDKLSPKTVVHNWLGEGVAQKVVAAGLRCIVSNQNRWYLDHLDVTWKGFYANEPLTGISDPNQQKLVIGGEVCMWSEQIDTSNIQRIIWPRAAAAAERLWSPLEKLPKDPREVTLRLAHFRCLLNQRGIQAAPLDGYSRNVPQDPGSCINQ</sequence>
<dbReference type="Pfam" id="PF14845">
    <property type="entry name" value="Glycohydro_20b2"/>
    <property type="match status" value="1"/>
</dbReference>
<dbReference type="AlphaFoldDB" id="A0AAD6A239"/>
<dbReference type="PRINTS" id="PR00738">
    <property type="entry name" value="GLHYDRLASE20"/>
</dbReference>
<dbReference type="InterPro" id="IPR029018">
    <property type="entry name" value="Hex-like_dom2"/>
</dbReference>
<evidence type="ECO:0000256" key="3">
    <source>
        <dbReference type="ARBA" id="ARBA00012663"/>
    </source>
</evidence>
<evidence type="ECO:0000256" key="5">
    <source>
        <dbReference type="ARBA" id="ARBA00023180"/>
    </source>
</evidence>
<keyword evidence="4" id="KW-0378">Hydrolase</keyword>
<dbReference type="Gene3D" id="3.20.20.80">
    <property type="entry name" value="Glycosidases"/>
    <property type="match status" value="2"/>
</dbReference>
<name>A0AAD6A239_9POAL</name>
<dbReference type="EC" id="3.2.1.52" evidence="3"/>
<evidence type="ECO:0000259" key="8">
    <source>
        <dbReference type="Pfam" id="PF14845"/>
    </source>
</evidence>
<feature type="domain" description="Glycoside hydrolase family 20 catalytic" evidence="7">
    <location>
        <begin position="129"/>
        <end position="204"/>
    </location>
</feature>
<comment type="caution">
    <text evidence="9">The sequence shown here is derived from an EMBL/GenBank/DDBJ whole genome shotgun (WGS) entry which is preliminary data.</text>
</comment>
<evidence type="ECO:0000256" key="2">
    <source>
        <dbReference type="ARBA" id="ARBA00006285"/>
    </source>
</evidence>
<keyword evidence="6" id="KW-0326">Glycosidase</keyword>
<dbReference type="InterPro" id="IPR017853">
    <property type="entry name" value="GH"/>
</dbReference>
<proteinExistence type="inferred from homology"/>
<dbReference type="PANTHER" id="PTHR22600:SF21">
    <property type="entry name" value="BETA-HEXOSAMINIDASE A"/>
    <property type="match status" value="1"/>
</dbReference>
<accession>A0AAD6A239</accession>
<comment type="similarity">
    <text evidence="2">Belongs to the glycosyl hydrolase 20 family.</text>
</comment>
<dbReference type="GO" id="GO:0016020">
    <property type="term" value="C:membrane"/>
    <property type="evidence" value="ECO:0007669"/>
    <property type="project" value="TreeGrafter"/>
</dbReference>
<dbReference type="Pfam" id="PF00728">
    <property type="entry name" value="Glyco_hydro_20"/>
    <property type="match status" value="2"/>
</dbReference>
<dbReference type="InterPro" id="IPR025705">
    <property type="entry name" value="Beta_hexosaminidase_sua/sub"/>
</dbReference>
<feature type="domain" description="Glycoside hydrolase family 20 catalytic" evidence="7">
    <location>
        <begin position="225"/>
        <end position="381"/>
    </location>
</feature>
<dbReference type="PANTHER" id="PTHR22600">
    <property type="entry name" value="BETA-HEXOSAMINIDASE"/>
    <property type="match status" value="1"/>
</dbReference>
<dbReference type="GO" id="GO:0005975">
    <property type="term" value="P:carbohydrate metabolic process"/>
    <property type="evidence" value="ECO:0007669"/>
    <property type="project" value="InterPro"/>
</dbReference>
<dbReference type="SUPFAM" id="SSF55545">
    <property type="entry name" value="beta-N-acetylhexosaminidase-like domain"/>
    <property type="match status" value="1"/>
</dbReference>
<dbReference type="InterPro" id="IPR029019">
    <property type="entry name" value="HEX_eukaryotic_N"/>
</dbReference>